<dbReference type="InterPro" id="IPR020471">
    <property type="entry name" value="AKR"/>
</dbReference>
<organism evidence="3 4">
    <name type="scientific">Pseudomonas syringae pv. antirrhini</name>
    <dbReference type="NCBI Taxonomy" id="251702"/>
    <lineage>
        <taxon>Bacteria</taxon>
        <taxon>Pseudomonadati</taxon>
        <taxon>Pseudomonadota</taxon>
        <taxon>Gammaproteobacteria</taxon>
        <taxon>Pseudomonadales</taxon>
        <taxon>Pseudomonadaceae</taxon>
        <taxon>Pseudomonas</taxon>
    </lineage>
</organism>
<evidence type="ECO:0000313" key="4">
    <source>
        <dbReference type="Proteomes" id="UP000050425"/>
    </source>
</evidence>
<evidence type="ECO:0000259" key="2">
    <source>
        <dbReference type="Pfam" id="PF00248"/>
    </source>
</evidence>
<keyword evidence="1" id="KW-0560">Oxidoreductase</keyword>
<dbReference type="PRINTS" id="PR00069">
    <property type="entry name" value="ALDKETRDTASE"/>
</dbReference>
<dbReference type="RefSeq" id="WP_044389978.1">
    <property type="nucleotide sequence ID" value="NZ_LJPT01000018.1"/>
</dbReference>
<accession>A0A0P9JMZ5</accession>
<sequence>MTAARTGLLAGKQVRRLGFGTMRLTGPGIWGPPASEADAVQLLRKAVELGVQHIDTADAYGPNVAEELIRKALFPYADDLIIATKGGFTRQGPGKWTPCGVPAYLRQCVEMSLRQLNVEAIDLYYLHRVDPNVPLADQVGELEKMRQEGKIKCLGLSKVDILQLTQAITIAPIVAVQNQFSILDYQSEDVIRWCEQNEIAFIPYAPLSAGRYFSSGEVRNQSASAAHALKWLLNYSPVMFPIPGTSRVEHLEENLRSDIEG</sequence>
<reference evidence="3 4" key="1">
    <citation type="submission" date="2015-09" db="EMBL/GenBank/DDBJ databases">
        <title>Genome announcement of multiple Pseudomonas syringae strains.</title>
        <authorList>
            <person name="Thakur S."/>
            <person name="Wang P.W."/>
            <person name="Gong Y."/>
            <person name="Weir B.S."/>
            <person name="Guttman D.S."/>
        </authorList>
    </citation>
    <scope>NUCLEOTIDE SEQUENCE [LARGE SCALE GENOMIC DNA]</scope>
    <source>
        <strain evidence="3 4">ICMP4303</strain>
    </source>
</reference>
<dbReference type="GO" id="GO:0005737">
    <property type="term" value="C:cytoplasm"/>
    <property type="evidence" value="ECO:0007669"/>
    <property type="project" value="TreeGrafter"/>
</dbReference>
<evidence type="ECO:0000256" key="1">
    <source>
        <dbReference type="ARBA" id="ARBA00023002"/>
    </source>
</evidence>
<feature type="domain" description="NADP-dependent oxidoreductase" evidence="2">
    <location>
        <begin position="16"/>
        <end position="213"/>
    </location>
</feature>
<dbReference type="InterPro" id="IPR050791">
    <property type="entry name" value="Aldo-Keto_reductase"/>
</dbReference>
<proteinExistence type="predicted"/>
<dbReference type="AlphaFoldDB" id="A0A0P9JMZ5"/>
<gene>
    <name evidence="3" type="ORF">ALO88_102953</name>
</gene>
<dbReference type="Proteomes" id="UP000050425">
    <property type="component" value="Unassembled WGS sequence"/>
</dbReference>
<dbReference type="EMBL" id="LJPT01000018">
    <property type="protein sequence ID" value="KPW52112.1"/>
    <property type="molecule type" value="Genomic_DNA"/>
</dbReference>
<evidence type="ECO:0000313" key="3">
    <source>
        <dbReference type="EMBL" id="KPW52112.1"/>
    </source>
</evidence>
<protein>
    <recommendedName>
        <fullName evidence="2">NADP-dependent oxidoreductase domain-containing protein</fullName>
    </recommendedName>
</protein>
<dbReference type="CDD" id="cd19088">
    <property type="entry name" value="AKR_AKR13B1"/>
    <property type="match status" value="1"/>
</dbReference>
<dbReference type="SUPFAM" id="SSF51430">
    <property type="entry name" value="NAD(P)-linked oxidoreductase"/>
    <property type="match status" value="1"/>
</dbReference>
<name>A0A0P9JMZ5_9PSED</name>
<dbReference type="PANTHER" id="PTHR43625">
    <property type="entry name" value="AFLATOXIN B1 ALDEHYDE REDUCTASE"/>
    <property type="match status" value="1"/>
</dbReference>
<dbReference type="PANTHER" id="PTHR43625:SF40">
    <property type="entry name" value="ALDO-KETO REDUCTASE YAKC [NADP(+)]"/>
    <property type="match status" value="1"/>
</dbReference>
<dbReference type="InterPro" id="IPR023210">
    <property type="entry name" value="NADP_OxRdtase_dom"/>
</dbReference>
<dbReference type="PATRIC" id="fig|251702.3.peg.3466"/>
<dbReference type="GO" id="GO:0016491">
    <property type="term" value="F:oxidoreductase activity"/>
    <property type="evidence" value="ECO:0007669"/>
    <property type="project" value="UniProtKB-KW"/>
</dbReference>
<dbReference type="InterPro" id="IPR036812">
    <property type="entry name" value="NAD(P)_OxRdtase_dom_sf"/>
</dbReference>
<comment type="caution">
    <text evidence="3">The sequence shown here is derived from an EMBL/GenBank/DDBJ whole genome shotgun (WGS) entry which is preliminary data.</text>
</comment>
<dbReference type="Pfam" id="PF00248">
    <property type="entry name" value="Aldo_ket_red"/>
    <property type="match status" value="1"/>
</dbReference>
<dbReference type="Gene3D" id="3.20.20.100">
    <property type="entry name" value="NADP-dependent oxidoreductase domain"/>
    <property type="match status" value="1"/>
</dbReference>